<keyword evidence="3" id="KW-1185">Reference proteome</keyword>
<evidence type="ECO:0000313" key="2">
    <source>
        <dbReference type="EMBL" id="GGA93751.1"/>
    </source>
</evidence>
<dbReference type="PIRSF" id="PIRSF021700">
    <property type="entry name" value="3_dmu_93_MTrfase"/>
    <property type="match status" value="1"/>
</dbReference>
<reference evidence="2" key="1">
    <citation type="journal article" date="2014" name="Int. J. Syst. Evol. Microbiol.">
        <title>Complete genome sequence of Corynebacterium casei LMG S-19264T (=DSM 44701T), isolated from a smear-ripened cheese.</title>
        <authorList>
            <consortium name="US DOE Joint Genome Institute (JGI-PGF)"/>
            <person name="Walter F."/>
            <person name="Albersmeier A."/>
            <person name="Kalinowski J."/>
            <person name="Ruckert C."/>
        </authorList>
    </citation>
    <scope>NUCLEOTIDE SEQUENCE</scope>
    <source>
        <strain evidence="2">CGMCC 1.12813</strain>
    </source>
</reference>
<dbReference type="PANTHER" id="PTHR33990">
    <property type="entry name" value="PROTEIN YJDN-RELATED"/>
    <property type="match status" value="1"/>
</dbReference>
<gene>
    <name evidence="2" type="ORF">GCM10010979_05400</name>
</gene>
<dbReference type="RefSeq" id="WP_188509169.1">
    <property type="nucleotide sequence ID" value="NZ_BMGB01000001.1"/>
</dbReference>
<organism evidence="2 3">
    <name type="scientific">Conyzicola nivalis</name>
    <dbReference type="NCBI Taxonomy" id="1477021"/>
    <lineage>
        <taxon>Bacteria</taxon>
        <taxon>Bacillati</taxon>
        <taxon>Actinomycetota</taxon>
        <taxon>Actinomycetes</taxon>
        <taxon>Micrococcales</taxon>
        <taxon>Microbacteriaceae</taxon>
        <taxon>Conyzicola</taxon>
    </lineage>
</organism>
<sequence>MSSITPFLWFDSQAEEAAEFYVSLFPDSRIVSVNRYPEGGPMPAGTAMSVTFEIDGLEVQALNAGPGKPFTEAISFFVQVETQAEIDRYWDALIANGGRPDQCGWLKDRWGLSWQIVPSVLGSLIGGPDPERSARAMQAMMGMTKLVIADLEAA</sequence>
<name>A0A916WF89_9MICO</name>
<evidence type="ECO:0000259" key="1">
    <source>
        <dbReference type="Pfam" id="PF06983"/>
    </source>
</evidence>
<proteinExistence type="predicted"/>
<dbReference type="InterPro" id="IPR028973">
    <property type="entry name" value="PhnB-like"/>
</dbReference>
<reference evidence="2" key="2">
    <citation type="submission" date="2020-09" db="EMBL/GenBank/DDBJ databases">
        <authorList>
            <person name="Sun Q."/>
            <person name="Zhou Y."/>
        </authorList>
    </citation>
    <scope>NUCLEOTIDE SEQUENCE</scope>
    <source>
        <strain evidence="2">CGMCC 1.12813</strain>
    </source>
</reference>
<dbReference type="SUPFAM" id="SSF54593">
    <property type="entry name" value="Glyoxalase/Bleomycin resistance protein/Dihydroxybiphenyl dioxygenase"/>
    <property type="match status" value="1"/>
</dbReference>
<dbReference type="Proteomes" id="UP000606922">
    <property type="component" value="Unassembled WGS sequence"/>
</dbReference>
<accession>A0A916WF89</accession>
<protein>
    <submittedName>
        <fullName evidence="2">3-demethylubiquinone-9 3-methyltransferase</fullName>
    </submittedName>
</protein>
<comment type="caution">
    <text evidence="2">The sequence shown here is derived from an EMBL/GenBank/DDBJ whole genome shotgun (WGS) entry which is preliminary data.</text>
</comment>
<dbReference type="PANTHER" id="PTHR33990:SF2">
    <property type="entry name" value="PHNB-LIKE DOMAIN-CONTAINING PROTEIN"/>
    <property type="match status" value="1"/>
</dbReference>
<feature type="domain" description="PhnB-like" evidence="1">
    <location>
        <begin position="3"/>
        <end position="117"/>
    </location>
</feature>
<dbReference type="InterPro" id="IPR029068">
    <property type="entry name" value="Glyas_Bleomycin-R_OHBP_Dase"/>
</dbReference>
<evidence type="ECO:0000313" key="3">
    <source>
        <dbReference type="Proteomes" id="UP000606922"/>
    </source>
</evidence>
<dbReference type="Gene3D" id="3.10.180.10">
    <property type="entry name" value="2,3-Dihydroxybiphenyl 1,2-Dioxygenase, domain 1"/>
    <property type="match status" value="1"/>
</dbReference>
<dbReference type="AlphaFoldDB" id="A0A916WF89"/>
<dbReference type="InterPro" id="IPR009725">
    <property type="entry name" value="3_dmu_93_MTrfase"/>
</dbReference>
<dbReference type="EMBL" id="BMGB01000001">
    <property type="protein sequence ID" value="GGA93751.1"/>
    <property type="molecule type" value="Genomic_DNA"/>
</dbReference>
<dbReference type="Pfam" id="PF06983">
    <property type="entry name" value="3-dmu-9_3-mt"/>
    <property type="match status" value="1"/>
</dbReference>
<dbReference type="CDD" id="cd06588">
    <property type="entry name" value="PhnB_like"/>
    <property type="match status" value="1"/>
</dbReference>